<reference evidence="1" key="1">
    <citation type="journal article" date="2021" name="Proc. Natl. Acad. Sci. U.S.A.">
        <title>A Catalog of Tens of Thousands of Viruses from Human Metagenomes Reveals Hidden Associations with Chronic Diseases.</title>
        <authorList>
            <person name="Tisza M.J."/>
            <person name="Buck C.B."/>
        </authorList>
    </citation>
    <scope>NUCLEOTIDE SEQUENCE</scope>
    <source>
        <strain evidence="1">CtRci5</strain>
    </source>
</reference>
<evidence type="ECO:0000313" key="1">
    <source>
        <dbReference type="EMBL" id="DAG02323.1"/>
    </source>
</evidence>
<sequence>MASPIVPILPSSVYIRFNNWVQPGKSGHISPVFTANFNIDGERKLFHCKPCRTKGGKGLFNEIAGYIVTRCRGVPQPAHAFMTYIARENIPEIRRYCPAKIYGWIYQKPNIPLFCTETAKVMNMPADTQSAEREESIARWQHLGAAVALDDNIANTDRHPYNLLRTGTDNYLLIDNGILITETDLHGNWTAADIDNSKAYRNQLADLAGQYHKKSEVIHAAAQQPTIAPAAWNELESWASLLLTEEESRRFLDFIKTREQNASCLLKTRYHMI</sequence>
<keyword evidence="1" id="KW-0808">Transferase</keyword>
<dbReference type="EMBL" id="BK016208">
    <property type="protein sequence ID" value="DAG02323.1"/>
    <property type="molecule type" value="Genomic_DNA"/>
</dbReference>
<organism evidence="1">
    <name type="scientific">Myoviridae sp. ctRci5</name>
    <dbReference type="NCBI Taxonomy" id="2825105"/>
    <lineage>
        <taxon>Viruses</taxon>
        <taxon>Duplodnaviria</taxon>
        <taxon>Heunggongvirae</taxon>
        <taxon>Uroviricota</taxon>
        <taxon>Caudoviricetes</taxon>
    </lineage>
</organism>
<name>A0A8S5V6R4_9CAUD</name>
<proteinExistence type="predicted"/>
<dbReference type="GO" id="GO:0016740">
    <property type="term" value="F:transferase activity"/>
    <property type="evidence" value="ECO:0007669"/>
    <property type="project" value="UniProtKB-KW"/>
</dbReference>
<accession>A0A8S5V6R4</accession>
<protein>
    <submittedName>
        <fullName evidence="1">Transferase</fullName>
    </submittedName>
</protein>